<name>A0A655Y9B5_VIBCL</name>
<reference evidence="1 2" key="1">
    <citation type="submission" date="2015-07" db="EMBL/GenBank/DDBJ databases">
        <authorList>
            <consortium name="Pathogen Informatics"/>
        </authorList>
    </citation>
    <scope>NUCLEOTIDE SEQUENCE [LARGE SCALE GENOMIC DNA]</scope>
    <source>
        <strain evidence="1 2">A325</strain>
    </source>
</reference>
<gene>
    <name evidence="1" type="ORF">ERS013201_02398</name>
</gene>
<proteinExistence type="predicted"/>
<sequence length="121" mass="14170">MNGAANFIITTDHRIEFALLSAFSEIDGEFFQRLTQFFRIRVIDLLASTNFFNCIRDFFLGQPELFEQGSKWTFIFQSGEEINFRGDVGILTLLRNLITQIKQRAKRRRELYITTNTTDFG</sequence>
<evidence type="ECO:0000313" key="2">
    <source>
        <dbReference type="Proteomes" id="UP000046067"/>
    </source>
</evidence>
<evidence type="ECO:0000313" key="1">
    <source>
        <dbReference type="EMBL" id="CSC35014.1"/>
    </source>
</evidence>
<accession>A0A655Y9B5</accession>
<dbReference type="AlphaFoldDB" id="A0A655Y9B5"/>
<organism evidence="1 2">
    <name type="scientific">Vibrio cholerae</name>
    <dbReference type="NCBI Taxonomy" id="666"/>
    <lineage>
        <taxon>Bacteria</taxon>
        <taxon>Pseudomonadati</taxon>
        <taxon>Pseudomonadota</taxon>
        <taxon>Gammaproteobacteria</taxon>
        <taxon>Vibrionales</taxon>
        <taxon>Vibrionaceae</taxon>
        <taxon>Vibrio</taxon>
    </lineage>
</organism>
<dbReference type="Proteomes" id="UP000046067">
    <property type="component" value="Unassembled WGS sequence"/>
</dbReference>
<protein>
    <submittedName>
        <fullName evidence="1">Uncharacterized protein</fullName>
    </submittedName>
</protein>
<dbReference type="EMBL" id="CWQJ01000015">
    <property type="protein sequence ID" value="CSC35014.1"/>
    <property type="molecule type" value="Genomic_DNA"/>
</dbReference>